<dbReference type="GO" id="GO:0016746">
    <property type="term" value="F:acyltransferase activity"/>
    <property type="evidence" value="ECO:0007669"/>
    <property type="project" value="UniProtKB-KW"/>
</dbReference>
<evidence type="ECO:0000313" key="5">
    <source>
        <dbReference type="Proteomes" id="UP000033423"/>
    </source>
</evidence>
<gene>
    <name evidence="4" type="ORF">MBAV_005722</name>
</gene>
<evidence type="ECO:0000256" key="2">
    <source>
        <dbReference type="ARBA" id="ARBA00022737"/>
    </source>
</evidence>
<accession>A0A0F3GJR5</accession>
<keyword evidence="2" id="KW-0677">Repeat</keyword>
<keyword evidence="3" id="KW-0012">Acyltransferase</keyword>
<evidence type="ECO:0000256" key="3">
    <source>
        <dbReference type="ARBA" id="ARBA00023315"/>
    </source>
</evidence>
<reference evidence="4 5" key="1">
    <citation type="submission" date="2015-02" db="EMBL/GenBank/DDBJ databases">
        <title>Single-cell genomics of uncultivated deep-branching MTB reveals a conserved set of magnetosome genes.</title>
        <authorList>
            <person name="Kolinko S."/>
            <person name="Richter M."/>
            <person name="Glockner F.O."/>
            <person name="Brachmann A."/>
            <person name="Schuler D."/>
        </authorList>
    </citation>
    <scope>NUCLEOTIDE SEQUENCE [LARGE SCALE GENOMIC DNA]</scope>
    <source>
        <strain evidence="4">TM-1</strain>
    </source>
</reference>
<dbReference type="InterPro" id="IPR018357">
    <property type="entry name" value="Hexapep_transf_CS"/>
</dbReference>
<keyword evidence="1 4" id="KW-0808">Transferase</keyword>
<evidence type="ECO:0000313" key="4">
    <source>
        <dbReference type="EMBL" id="KJU82067.1"/>
    </source>
</evidence>
<dbReference type="AlphaFoldDB" id="A0A0F3GJR5"/>
<proteinExistence type="predicted"/>
<dbReference type="InterPro" id="IPR051159">
    <property type="entry name" value="Hexapeptide_acetyltransf"/>
</dbReference>
<dbReference type="Gene3D" id="2.160.10.10">
    <property type="entry name" value="Hexapeptide repeat proteins"/>
    <property type="match status" value="1"/>
</dbReference>
<keyword evidence="5" id="KW-1185">Reference proteome</keyword>
<dbReference type="PANTHER" id="PTHR23416">
    <property type="entry name" value="SIALIC ACID SYNTHASE-RELATED"/>
    <property type="match status" value="1"/>
</dbReference>
<dbReference type="PROSITE" id="PS00101">
    <property type="entry name" value="HEXAPEP_TRANSFERASES"/>
    <property type="match status" value="1"/>
</dbReference>
<dbReference type="SUPFAM" id="SSF51161">
    <property type="entry name" value="Trimeric LpxA-like enzymes"/>
    <property type="match status" value="1"/>
</dbReference>
<comment type="caution">
    <text evidence="4">The sequence shown here is derived from an EMBL/GenBank/DDBJ whole genome shotgun (WGS) entry which is preliminary data.</text>
</comment>
<organism evidence="4 5">
    <name type="scientific">Candidatus Magnetobacterium bavaricum</name>
    <dbReference type="NCBI Taxonomy" id="29290"/>
    <lineage>
        <taxon>Bacteria</taxon>
        <taxon>Pseudomonadati</taxon>
        <taxon>Nitrospirota</taxon>
        <taxon>Thermodesulfovibrionia</taxon>
        <taxon>Thermodesulfovibrionales</taxon>
        <taxon>Candidatus Magnetobacteriaceae</taxon>
        <taxon>Candidatus Magnetobacterium</taxon>
    </lineage>
</organism>
<dbReference type="Pfam" id="PF00132">
    <property type="entry name" value="Hexapep"/>
    <property type="match status" value="1"/>
</dbReference>
<evidence type="ECO:0000256" key="1">
    <source>
        <dbReference type="ARBA" id="ARBA00022679"/>
    </source>
</evidence>
<sequence>MYRENGKISIKNNVFFDKNVEICAAHNAVITIDDNTKIFMRFTLNAGADVSIGKMVVIAAGCNVNASERMRKKGVAMQMQDYLHEPIQIGDDVWLGANVSVLKGVKIGNGAIVGANAIVTKDVEPDSIVAGVPAKLIKYRQ</sequence>
<dbReference type="InterPro" id="IPR011004">
    <property type="entry name" value="Trimer_LpxA-like_sf"/>
</dbReference>
<dbReference type="InterPro" id="IPR001451">
    <property type="entry name" value="Hexapep"/>
</dbReference>
<name>A0A0F3GJR5_9BACT</name>
<dbReference type="EMBL" id="LACI01002428">
    <property type="protein sequence ID" value="KJU82067.1"/>
    <property type="molecule type" value="Genomic_DNA"/>
</dbReference>
<dbReference type="Proteomes" id="UP000033423">
    <property type="component" value="Unassembled WGS sequence"/>
</dbReference>
<protein>
    <submittedName>
        <fullName evidence="4">Acetyltransferase</fullName>
    </submittedName>
</protein>